<evidence type="ECO:0000256" key="10">
    <source>
        <dbReference type="PROSITE-ProRule" id="PRU00560"/>
    </source>
</evidence>
<protein>
    <recommendedName>
        <fullName evidence="8">DNA 3'-5' helicase</fullName>
        <ecNumber evidence="8">5.6.2.4</ecNumber>
    </recommendedName>
</protein>
<gene>
    <name evidence="12" type="ORF">B0174_00810</name>
</gene>
<evidence type="ECO:0000256" key="4">
    <source>
        <dbReference type="ARBA" id="ARBA00022806"/>
    </source>
</evidence>
<comment type="similarity">
    <text evidence="1">Belongs to the helicase family. UvrD subfamily.</text>
</comment>
<organism evidence="12 13">
    <name type="scientific">Arcobacter caeni</name>
    <dbReference type="NCBI Taxonomy" id="1912877"/>
    <lineage>
        <taxon>Bacteria</taxon>
        <taxon>Pseudomonadati</taxon>
        <taxon>Campylobacterota</taxon>
        <taxon>Epsilonproteobacteria</taxon>
        <taxon>Campylobacterales</taxon>
        <taxon>Arcobacteraceae</taxon>
        <taxon>Arcobacter</taxon>
    </lineage>
</organism>
<feature type="binding site" evidence="10">
    <location>
        <begin position="256"/>
        <end position="263"/>
    </location>
    <ligand>
        <name>ATP</name>
        <dbReference type="ChEBI" id="CHEBI:30616"/>
    </ligand>
</feature>
<accession>A0A363D5S5</accession>
<comment type="catalytic activity">
    <reaction evidence="7">
        <text>Couples ATP hydrolysis with the unwinding of duplex DNA by translocating in the 3'-5' direction.</text>
        <dbReference type="EC" id="5.6.2.4"/>
    </reaction>
</comment>
<dbReference type="SUPFAM" id="SSF143011">
    <property type="entry name" value="RelE-like"/>
    <property type="match status" value="1"/>
</dbReference>
<evidence type="ECO:0000259" key="11">
    <source>
        <dbReference type="PROSITE" id="PS51198"/>
    </source>
</evidence>
<evidence type="ECO:0000256" key="9">
    <source>
        <dbReference type="ARBA" id="ARBA00048988"/>
    </source>
</evidence>
<dbReference type="EC" id="5.6.2.4" evidence="8"/>
<dbReference type="Gene3D" id="1.10.10.160">
    <property type="match status" value="1"/>
</dbReference>
<dbReference type="GO" id="GO:0003677">
    <property type="term" value="F:DNA binding"/>
    <property type="evidence" value="ECO:0007669"/>
    <property type="project" value="UniProtKB-KW"/>
</dbReference>
<dbReference type="Pfam" id="PF13361">
    <property type="entry name" value="UvrD_C"/>
    <property type="match status" value="2"/>
</dbReference>
<keyword evidence="4 10" id="KW-0347">Helicase</keyword>
<dbReference type="Proteomes" id="UP000251135">
    <property type="component" value="Unassembled WGS sequence"/>
</dbReference>
<dbReference type="InterPro" id="IPR035093">
    <property type="entry name" value="RelE/ParE_toxin_dom_sf"/>
</dbReference>
<dbReference type="InterPro" id="IPR027417">
    <property type="entry name" value="P-loop_NTPase"/>
</dbReference>
<evidence type="ECO:0000313" key="12">
    <source>
        <dbReference type="EMBL" id="PUE66624.1"/>
    </source>
</evidence>
<comment type="caution">
    <text evidence="12">The sequence shown here is derived from an EMBL/GenBank/DDBJ whole genome shotgun (WGS) entry which is preliminary data.</text>
</comment>
<dbReference type="GO" id="GO:0033202">
    <property type="term" value="C:DNA helicase complex"/>
    <property type="evidence" value="ECO:0007669"/>
    <property type="project" value="TreeGrafter"/>
</dbReference>
<dbReference type="AlphaFoldDB" id="A0A363D5S5"/>
<sequence length="693" mass="80489">MKVAISSDFFTSLSKLPKTQLNETIKLVEKFKNDPKSPGLNYEKLNFTSNMYSIFLEQNYRCIVMNPDDSNVYILLWVDNCDAAYDWAKKHTCSINSETGSLQIIETQTVIEEALVQKNSDELFFNKFTNKELKSLGVNEKLLDYVKQIRNEEELDNFRKYLPEEVYEALFYLLAGDNIEEVYNYIYPQLSEKVDTNDFNKALENESSKRRFYIVENDDEFMQMLNAPLEKWRVFLHASQRKLVEKNYNGAVKVLGGAGTGKTVVAMHRAKYLAKQSSFFENKKVLFTTFTKNLALDIHENLKKICDEKTLQNIEVVNLDSWVHTFLSKHGYKNQIVYDDKTKELWDKALILKNSNLDLPDSFFKEEWSRIIQPQGIVTLEEYIKTSRAGRGTKLNRNQRKLIWEVFDEYRYLLISKNYKEISDAINDVINILNTSTNNIKYSSIIVDEAQDFGMRAFKLLRALVDEHENDLFIVGDAHQRIYGHKVVLGQCSINVKGRSKKLKLNYRTTDEIRKWAVALLAGEKIDDLDEGNDSSNDYKSLYNGPKPEIKSFQDFNDELKYIHEYIKNIKKVDTESKICIVLRTQKLVDTYYDYFSSKDLQTLKISRNSKDDLSDTNVRIATMHRVKGLDFDHVIIASINKGIVPLETSEISDEELINKEYLQKEKSLVFVAATRAKKSLLVTSYGLKSEFL</sequence>
<evidence type="ECO:0000256" key="6">
    <source>
        <dbReference type="ARBA" id="ARBA00023235"/>
    </source>
</evidence>
<keyword evidence="13" id="KW-1185">Reference proteome</keyword>
<dbReference type="GO" id="GO:0000725">
    <property type="term" value="P:recombinational repair"/>
    <property type="evidence" value="ECO:0007669"/>
    <property type="project" value="TreeGrafter"/>
</dbReference>
<dbReference type="InterPro" id="IPR014017">
    <property type="entry name" value="DNA_helicase_UvrD-like_C"/>
</dbReference>
<dbReference type="GO" id="GO:0005829">
    <property type="term" value="C:cytosol"/>
    <property type="evidence" value="ECO:0007669"/>
    <property type="project" value="TreeGrafter"/>
</dbReference>
<keyword evidence="2 10" id="KW-0547">Nucleotide-binding</keyword>
<keyword evidence="6" id="KW-0413">Isomerase</keyword>
<keyword evidence="3 10" id="KW-0378">Hydrolase</keyword>
<dbReference type="GO" id="GO:0005524">
    <property type="term" value="F:ATP binding"/>
    <property type="evidence" value="ECO:0007669"/>
    <property type="project" value="UniProtKB-UniRule"/>
</dbReference>
<dbReference type="InterPro" id="IPR014016">
    <property type="entry name" value="UvrD-like_ATP-bd"/>
</dbReference>
<dbReference type="OrthoDB" id="5441773at2"/>
<dbReference type="RefSeq" id="WP_108557733.1">
    <property type="nucleotide sequence ID" value="NZ_MUXE01000001.1"/>
</dbReference>
<dbReference type="PANTHER" id="PTHR11070">
    <property type="entry name" value="UVRD / RECB / PCRA DNA HELICASE FAMILY MEMBER"/>
    <property type="match status" value="1"/>
</dbReference>
<comment type="catalytic activity">
    <reaction evidence="9">
        <text>ATP + H2O = ADP + phosphate + H(+)</text>
        <dbReference type="Rhea" id="RHEA:13065"/>
        <dbReference type="ChEBI" id="CHEBI:15377"/>
        <dbReference type="ChEBI" id="CHEBI:15378"/>
        <dbReference type="ChEBI" id="CHEBI:30616"/>
        <dbReference type="ChEBI" id="CHEBI:43474"/>
        <dbReference type="ChEBI" id="CHEBI:456216"/>
        <dbReference type="EC" id="5.6.2.4"/>
    </reaction>
</comment>
<feature type="domain" description="UvrD-like helicase ATP-binding" evidence="11">
    <location>
        <begin position="235"/>
        <end position="536"/>
    </location>
</feature>
<dbReference type="PANTHER" id="PTHR11070:SF45">
    <property type="entry name" value="DNA 3'-5' HELICASE"/>
    <property type="match status" value="1"/>
</dbReference>
<evidence type="ECO:0000256" key="7">
    <source>
        <dbReference type="ARBA" id="ARBA00034617"/>
    </source>
</evidence>
<dbReference type="InterPro" id="IPR000212">
    <property type="entry name" value="DNA_helicase_UvrD/REP"/>
</dbReference>
<name>A0A363D5S5_9BACT</name>
<evidence type="ECO:0000256" key="5">
    <source>
        <dbReference type="ARBA" id="ARBA00022840"/>
    </source>
</evidence>
<evidence type="ECO:0000256" key="8">
    <source>
        <dbReference type="ARBA" id="ARBA00034808"/>
    </source>
</evidence>
<dbReference type="InterPro" id="IPR013986">
    <property type="entry name" value="DExx_box_DNA_helicase_dom_sf"/>
</dbReference>
<dbReference type="Gene3D" id="3.40.50.300">
    <property type="entry name" value="P-loop containing nucleotide triphosphate hydrolases"/>
    <property type="match status" value="2"/>
</dbReference>
<dbReference type="GO" id="GO:0043138">
    <property type="term" value="F:3'-5' DNA helicase activity"/>
    <property type="evidence" value="ECO:0007669"/>
    <property type="project" value="UniProtKB-EC"/>
</dbReference>
<dbReference type="EMBL" id="MUXE01000001">
    <property type="protein sequence ID" value="PUE66624.1"/>
    <property type="molecule type" value="Genomic_DNA"/>
</dbReference>
<evidence type="ECO:0000313" key="13">
    <source>
        <dbReference type="Proteomes" id="UP000251135"/>
    </source>
</evidence>
<evidence type="ECO:0000256" key="2">
    <source>
        <dbReference type="ARBA" id="ARBA00022741"/>
    </source>
</evidence>
<evidence type="ECO:0000256" key="1">
    <source>
        <dbReference type="ARBA" id="ARBA00009922"/>
    </source>
</evidence>
<evidence type="ECO:0000256" key="3">
    <source>
        <dbReference type="ARBA" id="ARBA00022801"/>
    </source>
</evidence>
<dbReference type="GO" id="GO:0016887">
    <property type="term" value="F:ATP hydrolysis activity"/>
    <property type="evidence" value="ECO:0007669"/>
    <property type="project" value="RHEA"/>
</dbReference>
<dbReference type="SUPFAM" id="SSF52540">
    <property type="entry name" value="P-loop containing nucleoside triphosphate hydrolases"/>
    <property type="match status" value="1"/>
</dbReference>
<dbReference type="PROSITE" id="PS51198">
    <property type="entry name" value="UVRD_HELICASE_ATP_BIND"/>
    <property type="match status" value="1"/>
</dbReference>
<keyword evidence="5 10" id="KW-0067">ATP-binding</keyword>
<dbReference type="Pfam" id="PF00580">
    <property type="entry name" value="UvrD-helicase"/>
    <property type="match status" value="1"/>
</dbReference>
<proteinExistence type="inferred from homology"/>
<reference evidence="12 13" key="1">
    <citation type="submission" date="2017-02" db="EMBL/GenBank/DDBJ databases">
        <title>Arcobacter caeni sp. nov, a new Arcobacter species isolated from reclaimed water.</title>
        <authorList>
            <person name="Figueras M.J."/>
            <person name="Perez-Cataluna A."/>
            <person name="Salas-Masso N."/>
        </authorList>
    </citation>
    <scope>NUCLEOTIDE SEQUENCE [LARGE SCALE GENOMIC DNA]</scope>
    <source>
        <strain evidence="12 13">RW17-10</strain>
    </source>
</reference>